<keyword evidence="16" id="KW-0732">Signal</keyword>
<evidence type="ECO:0000259" key="18">
    <source>
        <dbReference type="PROSITE" id="PS50110"/>
    </source>
</evidence>
<dbReference type="InterPro" id="IPR005467">
    <property type="entry name" value="His_kinase_dom"/>
</dbReference>
<dbReference type="InterPro" id="IPR011006">
    <property type="entry name" value="CheY-like_superfamily"/>
</dbReference>
<evidence type="ECO:0000256" key="4">
    <source>
        <dbReference type="ARBA" id="ARBA00022475"/>
    </source>
</evidence>
<feature type="transmembrane region" description="Helical" evidence="15">
    <location>
        <begin position="350"/>
        <end position="371"/>
    </location>
</feature>
<dbReference type="PROSITE" id="PS50110">
    <property type="entry name" value="RESPONSE_REGULATORY"/>
    <property type="match status" value="1"/>
</dbReference>
<keyword evidence="6" id="KW-0808">Transferase</keyword>
<dbReference type="EC" id="2.7.13.3" evidence="3"/>
<dbReference type="Gene3D" id="1.10.287.130">
    <property type="match status" value="1"/>
</dbReference>
<dbReference type="SUPFAM" id="SSF47226">
    <property type="entry name" value="Histidine-containing phosphotransfer domain, HPT domain"/>
    <property type="match status" value="1"/>
</dbReference>
<keyword evidence="22" id="KW-1185">Reference proteome</keyword>
<dbReference type="CDD" id="cd00082">
    <property type="entry name" value="HisKA"/>
    <property type="match status" value="1"/>
</dbReference>
<evidence type="ECO:0000259" key="20">
    <source>
        <dbReference type="PROSITE" id="PS50894"/>
    </source>
</evidence>
<dbReference type="Gene3D" id="3.40.50.2300">
    <property type="match status" value="1"/>
</dbReference>
<dbReference type="PROSITE" id="PS50113">
    <property type="entry name" value="PAC"/>
    <property type="match status" value="2"/>
</dbReference>
<dbReference type="InterPro" id="IPR013655">
    <property type="entry name" value="PAS_fold_3"/>
</dbReference>
<dbReference type="Pfam" id="PF00072">
    <property type="entry name" value="Response_reg"/>
    <property type="match status" value="1"/>
</dbReference>
<dbReference type="SMART" id="SM00086">
    <property type="entry name" value="PAC"/>
    <property type="match status" value="2"/>
</dbReference>
<dbReference type="SUPFAM" id="SSF55874">
    <property type="entry name" value="ATPase domain of HSP90 chaperone/DNA topoisomerase II/histidine kinase"/>
    <property type="match status" value="1"/>
</dbReference>
<proteinExistence type="predicted"/>
<feature type="domain" description="PAC" evidence="19">
    <location>
        <begin position="493"/>
        <end position="545"/>
    </location>
</feature>
<gene>
    <name evidence="21" type="ORF">IM787_17325</name>
</gene>
<dbReference type="InterPro" id="IPR008207">
    <property type="entry name" value="Sig_transdc_His_kin_Hpt_dom"/>
</dbReference>
<dbReference type="Gene3D" id="3.30.450.20">
    <property type="entry name" value="PAS domain"/>
    <property type="match status" value="2"/>
</dbReference>
<keyword evidence="8" id="KW-0418">Kinase</keyword>
<dbReference type="InterPro" id="IPR003594">
    <property type="entry name" value="HATPase_dom"/>
</dbReference>
<dbReference type="CDD" id="cd00130">
    <property type="entry name" value="PAS"/>
    <property type="match status" value="2"/>
</dbReference>
<dbReference type="InterPro" id="IPR000014">
    <property type="entry name" value="PAS"/>
</dbReference>
<evidence type="ECO:0000256" key="16">
    <source>
        <dbReference type="SAM" id="SignalP"/>
    </source>
</evidence>
<feature type="chain" id="PRO_5047485489" description="histidine kinase" evidence="16">
    <location>
        <begin position="29"/>
        <end position="1203"/>
    </location>
</feature>
<dbReference type="PANTHER" id="PTHR43047">
    <property type="entry name" value="TWO-COMPONENT HISTIDINE PROTEIN KINASE"/>
    <property type="match status" value="1"/>
</dbReference>
<dbReference type="InterPro" id="IPR035965">
    <property type="entry name" value="PAS-like_dom_sf"/>
</dbReference>
<dbReference type="InterPro" id="IPR036097">
    <property type="entry name" value="HisK_dim/P_sf"/>
</dbReference>
<dbReference type="InterPro" id="IPR036890">
    <property type="entry name" value="HATPase_C_sf"/>
</dbReference>
<dbReference type="CDD" id="cd17546">
    <property type="entry name" value="REC_hyHK_CKI1_RcsC-like"/>
    <property type="match status" value="1"/>
</dbReference>
<feature type="domain" description="Histidine kinase" evidence="17">
    <location>
        <begin position="714"/>
        <end position="925"/>
    </location>
</feature>
<organism evidence="21 22">
    <name type="scientific">Ramlibacter pallidus</name>
    <dbReference type="NCBI Taxonomy" id="2780087"/>
    <lineage>
        <taxon>Bacteria</taxon>
        <taxon>Pseudomonadati</taxon>
        <taxon>Pseudomonadota</taxon>
        <taxon>Betaproteobacteria</taxon>
        <taxon>Burkholderiales</taxon>
        <taxon>Comamonadaceae</taxon>
        <taxon>Ramlibacter</taxon>
    </lineage>
</organism>
<evidence type="ECO:0000256" key="7">
    <source>
        <dbReference type="ARBA" id="ARBA00022692"/>
    </source>
</evidence>
<dbReference type="PROSITE" id="PS50894">
    <property type="entry name" value="HPT"/>
    <property type="match status" value="1"/>
</dbReference>
<evidence type="ECO:0000256" key="14">
    <source>
        <dbReference type="PROSITE-ProRule" id="PRU00169"/>
    </source>
</evidence>
<evidence type="ECO:0000256" key="12">
    <source>
        <dbReference type="ARBA" id="ARBA00023136"/>
    </source>
</evidence>
<feature type="domain" description="PAC" evidence="19">
    <location>
        <begin position="644"/>
        <end position="696"/>
    </location>
</feature>
<dbReference type="Pfam" id="PF01627">
    <property type="entry name" value="Hpt"/>
    <property type="match status" value="1"/>
</dbReference>
<dbReference type="InterPro" id="IPR001789">
    <property type="entry name" value="Sig_transdc_resp-reg_receiver"/>
</dbReference>
<dbReference type="Gene3D" id="1.20.120.160">
    <property type="entry name" value="HPT domain"/>
    <property type="match status" value="1"/>
</dbReference>
<evidence type="ECO:0000256" key="15">
    <source>
        <dbReference type="SAM" id="Phobius"/>
    </source>
</evidence>
<evidence type="ECO:0000313" key="21">
    <source>
        <dbReference type="EMBL" id="MBE7369329.1"/>
    </source>
</evidence>
<reference evidence="21 22" key="1">
    <citation type="submission" date="2020-10" db="EMBL/GenBank/DDBJ databases">
        <title>Ramlibacter sp. HM2 16S ribosomal RNA gene Genome sequencing and assembly.</title>
        <authorList>
            <person name="Kang M."/>
        </authorList>
    </citation>
    <scope>NUCLEOTIDE SEQUENCE [LARGE SCALE GENOMIC DNA]</scope>
    <source>
        <strain evidence="21 22">HM2</strain>
    </source>
</reference>
<feature type="transmembrane region" description="Helical" evidence="15">
    <location>
        <begin position="227"/>
        <end position="249"/>
    </location>
</feature>
<dbReference type="SUPFAM" id="SSF47384">
    <property type="entry name" value="Homodimeric domain of signal transducing histidine kinase"/>
    <property type="match status" value="1"/>
</dbReference>
<evidence type="ECO:0000256" key="13">
    <source>
        <dbReference type="PROSITE-ProRule" id="PRU00110"/>
    </source>
</evidence>
<feature type="domain" description="HPt" evidence="20">
    <location>
        <begin position="1099"/>
        <end position="1185"/>
    </location>
</feature>
<feature type="transmembrane region" description="Helical" evidence="15">
    <location>
        <begin position="261"/>
        <end position="280"/>
    </location>
</feature>
<dbReference type="Pfam" id="PF02518">
    <property type="entry name" value="HATPase_c"/>
    <property type="match status" value="1"/>
</dbReference>
<keyword evidence="11" id="KW-0902">Two-component regulatory system</keyword>
<dbReference type="Gene3D" id="2.10.70.100">
    <property type="match status" value="2"/>
</dbReference>
<keyword evidence="4" id="KW-1003">Cell membrane</keyword>
<evidence type="ECO:0000256" key="3">
    <source>
        <dbReference type="ARBA" id="ARBA00012438"/>
    </source>
</evidence>
<evidence type="ECO:0000256" key="2">
    <source>
        <dbReference type="ARBA" id="ARBA00004429"/>
    </source>
</evidence>
<accession>A0ABR9S7C1</accession>
<evidence type="ECO:0000256" key="11">
    <source>
        <dbReference type="ARBA" id="ARBA00023012"/>
    </source>
</evidence>
<keyword evidence="9" id="KW-0067">ATP-binding</keyword>
<dbReference type="InterPro" id="IPR000700">
    <property type="entry name" value="PAS-assoc_C"/>
</dbReference>
<dbReference type="InterPro" id="IPR001610">
    <property type="entry name" value="PAC"/>
</dbReference>
<keyword evidence="5" id="KW-0997">Cell inner membrane</keyword>
<evidence type="ECO:0000256" key="1">
    <source>
        <dbReference type="ARBA" id="ARBA00000085"/>
    </source>
</evidence>
<feature type="transmembrane region" description="Helical" evidence="15">
    <location>
        <begin position="292"/>
        <end position="311"/>
    </location>
</feature>
<dbReference type="InterPro" id="IPR003661">
    <property type="entry name" value="HisK_dim/P_dom"/>
</dbReference>
<dbReference type="SMART" id="SM00448">
    <property type="entry name" value="REC"/>
    <property type="match status" value="1"/>
</dbReference>
<comment type="subcellular location">
    <subcellularLocation>
        <location evidence="2">Cell inner membrane</location>
        <topology evidence="2">Multi-pass membrane protein</topology>
    </subcellularLocation>
</comment>
<dbReference type="SMART" id="SM00091">
    <property type="entry name" value="PAS"/>
    <property type="match status" value="2"/>
</dbReference>
<dbReference type="NCBIfam" id="TIGR00229">
    <property type="entry name" value="sensory_box"/>
    <property type="match status" value="1"/>
</dbReference>
<dbReference type="Gene3D" id="3.30.565.10">
    <property type="entry name" value="Histidine kinase-like ATPase, C-terminal domain"/>
    <property type="match status" value="1"/>
</dbReference>
<dbReference type="InterPro" id="IPR036641">
    <property type="entry name" value="HPT_dom_sf"/>
</dbReference>
<dbReference type="PROSITE" id="PS50109">
    <property type="entry name" value="HIS_KIN"/>
    <property type="match status" value="1"/>
</dbReference>
<dbReference type="SMART" id="SM00388">
    <property type="entry name" value="HisKA"/>
    <property type="match status" value="1"/>
</dbReference>
<dbReference type="InterPro" id="IPR011623">
    <property type="entry name" value="7TMR_DISM_rcpt_extracell_dom1"/>
</dbReference>
<keyword evidence="14" id="KW-0597">Phosphoprotein</keyword>
<evidence type="ECO:0000256" key="8">
    <source>
        <dbReference type="ARBA" id="ARBA00022777"/>
    </source>
</evidence>
<dbReference type="RefSeq" id="WP_193677962.1">
    <property type="nucleotide sequence ID" value="NZ_JADDIV010000005.1"/>
</dbReference>
<dbReference type="Proteomes" id="UP000806285">
    <property type="component" value="Unassembled WGS sequence"/>
</dbReference>
<evidence type="ECO:0000313" key="22">
    <source>
        <dbReference type="Proteomes" id="UP000806285"/>
    </source>
</evidence>
<keyword evidence="12 15" id="KW-0472">Membrane</keyword>
<dbReference type="SMART" id="SM00387">
    <property type="entry name" value="HATPase_c"/>
    <property type="match status" value="1"/>
</dbReference>
<dbReference type="SUPFAM" id="SSF55785">
    <property type="entry name" value="PYP-like sensor domain (PAS domain)"/>
    <property type="match status" value="2"/>
</dbReference>
<feature type="modified residue" description="Phosphohistidine" evidence="13">
    <location>
        <position position="1138"/>
    </location>
</feature>
<keyword evidence="9" id="KW-0547">Nucleotide-binding</keyword>
<sequence length="1203" mass="132461">MSLPSACRRVAALCLAALLLVGLGAARAVETPRAAAGHIDLRTWDFGRDGIAPLDGQWLLQWDEFGDPRQPAAPAARGIEVPSAWNDVAGQRYGRGTYHLTVQCERGAGLALSLPVQHSAVRWFVNGALVARQGEPGASPRGARPELVQQTVALGSVACPLHIVAHVSNFDAQRGGLLRSVELGEAQQLAQRRELALMRDLLSVGGLLVLGLLPLLFYFGRRSDRSPLYFGLFCLVFALGMALTGTRILQPVLGSMGWGRYMQLVFLCWYANNALFVLFVRSLYPQQVGTRAVRLIVGWVALSCAVVLLTSPRVFTALVPTLATGSALLGLYLAWRLAAAWRSGRRTAPLLLGGLAMLAIAVVHDIVQFAHLARLSLLPYGVLLFVAAPAYLMARRFARALLVEERVAIEERERANLLVRSTKAGLLDWDAISGRTEWSERLREMLGHPGGPDAPELPEFRSVVHPEDHDRVHGSFLRQLRDRSVASGVRAGEPMDYRLRRADGSDLWIHAEAVSVCDSRGRTLRYICSFIDISDRKRHESEMAEQQAALRAQVALTRTEQRRLDLVVRGARVGIVDWDGVTHETYYSPRFREIRGYAPDADTADWPDYFRVMIHPDDRERVTRRWVTFIKGQGPEGPWGDFYAPEEYRLLRADGSYVWVQVSGMAVRDEKAFVVRWIAAILDITERRAHEEALRASNEALKENVRLREEVERIGRHDIKTPLNSIVAVPRLLREERRLGPEADELLGIVERAGYRILSMVNLSLDLYKMEQGSYVFRPDAVDLADLVEKVLADVRVHAASKGVHFQVDLHGAPYAWAEELLCYSLLANLTKNAVEASPENATVTLRAEAGEPGTVRLHVHNQGAVPQAIRGSFFQKYATLGKASGTGLGTYSARLMARVQDGEVAMQTSEAEGTTLTVTLRAAAEGVIPASVRHASERARPEPLRINGLPPSRVLLVDDDEYNLLIVRRFLPSPPFTVDTAINGRMGLAQAERHWPDIIFMDLDMPVMGGMQAVRELRALEAGGARRRCTIIALSSHEDEQTQQAALAAGFDRYLSKPVTREVLHGALLELCAPDGGAPAAGRPSPALPAAPGDPVLVDADMQAMLGEYLVSRRALIGGLPAQALAGEREALRRSAHQLAGSLGLYGFRWASEQCRWIEHNAAHVEAARVEELAGQLEAHLETADIRFIDIDGLPEPSLEKS</sequence>
<evidence type="ECO:0000256" key="6">
    <source>
        <dbReference type="ARBA" id="ARBA00022679"/>
    </source>
</evidence>
<evidence type="ECO:0000256" key="5">
    <source>
        <dbReference type="ARBA" id="ARBA00022519"/>
    </source>
</evidence>
<dbReference type="EMBL" id="JADDIV010000005">
    <property type="protein sequence ID" value="MBE7369329.1"/>
    <property type="molecule type" value="Genomic_DNA"/>
</dbReference>
<feature type="domain" description="Response regulatory" evidence="18">
    <location>
        <begin position="954"/>
        <end position="1073"/>
    </location>
</feature>
<evidence type="ECO:0000259" key="19">
    <source>
        <dbReference type="PROSITE" id="PS50113"/>
    </source>
</evidence>
<evidence type="ECO:0000256" key="10">
    <source>
        <dbReference type="ARBA" id="ARBA00022989"/>
    </source>
</evidence>
<dbReference type="Pfam" id="PF07695">
    <property type="entry name" value="7TMR-DISM_7TM"/>
    <property type="match status" value="1"/>
</dbReference>
<comment type="caution">
    <text evidence="21">The sequence shown here is derived from an EMBL/GenBank/DDBJ whole genome shotgun (WGS) entry which is preliminary data.</text>
</comment>
<name>A0ABR9S7C1_9BURK</name>
<keyword evidence="7 15" id="KW-0812">Transmembrane</keyword>
<dbReference type="Pfam" id="PF00512">
    <property type="entry name" value="HisKA"/>
    <property type="match status" value="1"/>
</dbReference>
<comment type="catalytic activity">
    <reaction evidence="1">
        <text>ATP + protein L-histidine = ADP + protein N-phospho-L-histidine.</text>
        <dbReference type="EC" id="2.7.13.3"/>
    </reaction>
</comment>
<evidence type="ECO:0000256" key="9">
    <source>
        <dbReference type="ARBA" id="ARBA00022840"/>
    </source>
</evidence>
<feature type="signal peptide" evidence="16">
    <location>
        <begin position="1"/>
        <end position="28"/>
    </location>
</feature>
<dbReference type="SUPFAM" id="SSF52172">
    <property type="entry name" value="CheY-like"/>
    <property type="match status" value="1"/>
</dbReference>
<protein>
    <recommendedName>
        <fullName evidence="3">histidine kinase</fullName>
        <ecNumber evidence="3">2.7.13.3</ecNumber>
    </recommendedName>
</protein>
<dbReference type="PANTHER" id="PTHR43047:SF62">
    <property type="entry name" value="SENSOR HISTIDINE KINASE DPIB"/>
    <property type="match status" value="1"/>
</dbReference>
<feature type="transmembrane region" description="Helical" evidence="15">
    <location>
        <begin position="317"/>
        <end position="338"/>
    </location>
</feature>
<feature type="modified residue" description="4-aspartylphosphate" evidence="14">
    <location>
        <position position="1003"/>
    </location>
</feature>
<evidence type="ECO:0000259" key="17">
    <source>
        <dbReference type="PROSITE" id="PS50109"/>
    </source>
</evidence>
<feature type="transmembrane region" description="Helical" evidence="15">
    <location>
        <begin position="201"/>
        <end position="220"/>
    </location>
</feature>
<keyword evidence="10 15" id="KW-1133">Transmembrane helix</keyword>
<dbReference type="Pfam" id="PF08447">
    <property type="entry name" value="PAS_3"/>
    <property type="match status" value="2"/>
</dbReference>